<dbReference type="Gene3D" id="2.60.40.1120">
    <property type="entry name" value="Carboxypeptidase-like, regulatory domain"/>
    <property type="match status" value="1"/>
</dbReference>
<evidence type="ECO:0000256" key="3">
    <source>
        <dbReference type="ARBA" id="ARBA00023237"/>
    </source>
</evidence>
<dbReference type="RefSeq" id="WP_111539822.1">
    <property type="nucleotide sequence ID" value="NZ_QKYV01000001.1"/>
</dbReference>
<name>A0A2W7IB72_9FLAO</name>
<dbReference type="SUPFAM" id="SSF56935">
    <property type="entry name" value="Porins"/>
    <property type="match status" value="1"/>
</dbReference>
<dbReference type="PANTHER" id="PTHR40980">
    <property type="entry name" value="PLUG DOMAIN-CONTAINING PROTEIN"/>
    <property type="match status" value="1"/>
</dbReference>
<keyword evidence="3" id="KW-0998">Cell outer membrane</keyword>
<organism evidence="5 6">
    <name type="scientific">Mesonia algae</name>
    <dbReference type="NCBI Taxonomy" id="213248"/>
    <lineage>
        <taxon>Bacteria</taxon>
        <taxon>Pseudomonadati</taxon>
        <taxon>Bacteroidota</taxon>
        <taxon>Flavobacteriia</taxon>
        <taxon>Flavobacteriales</taxon>
        <taxon>Flavobacteriaceae</taxon>
        <taxon>Mesonia</taxon>
    </lineage>
</organism>
<evidence type="ECO:0000313" key="6">
    <source>
        <dbReference type="Proteomes" id="UP000249542"/>
    </source>
</evidence>
<keyword evidence="6" id="KW-1185">Reference proteome</keyword>
<sequence>MQIIFKYLLILLTFSPFITFAQYEISGKIVDNANEPISYSNISLNATIDSIFVKGTITEENGSFLIDQINAGEYYLKVSFVGYQTKIIPVIIDSDEQINPIQLEEEIAQLSDIKIYSKRPRIIKEVDRIIFDVENTSLSSGNSWDILNKTPGVININGDLKIRNTSATVYINDKKVYLTSSELKQFLDGLSAENIKQIEVIRNPPAKYDAGNGPILNIVTTKNHTPGYKASLNGNYTQAIFPKYNLGTSHFYKNEKLNLFANYSFTKAKHFKEDESYINFLNNKEVFQYWDTDFNKTTQEQQHNINLVLDYQFNEKNKISLNGTSSLTPKKDLDNSGITRIFDNNKVLDSTFTTNSQLQNDLFNAAVDLTFSHNFEKENTQLSFNAHATYFEQNNDQQLFTQYFNKENLLLTENSFSSEGYQKINIYAGQADFETVFDTYEFLAGAKYAFVNSTSSLFFFDVHTLAETFHNNNNLADKFTYNEAISAVYTSISKDWSKWKAKAGLRIENTYREGNSVALNQETNRNYTNFFPSLFISYQATENHNFSFDYGRKIARPSYTSLNPFRYYINENSYQAGNPNLNAALSNSFNLNYTYKDAYSFDFYFRDNGENVAQLVFQNNENQFLRSVQANMLESKSYGIDFLHGRSLKNWWYAQVVFSGFHEEETFVALESNNAEVTNDINGFYLSLYNGLTLSKDGTFTGDVTFLYISSLLQGSYQLDDMLNLSLGVRKTIWNNRAELSLHLADAFNSYATQLNSTYLNQDNGFFAQPENRYIRIGFKYNFGNFRLKDNQRTINNQERERL</sequence>
<evidence type="ECO:0000313" key="5">
    <source>
        <dbReference type="EMBL" id="PZW44156.1"/>
    </source>
</evidence>
<evidence type="ECO:0000256" key="2">
    <source>
        <dbReference type="ARBA" id="ARBA00023136"/>
    </source>
</evidence>
<dbReference type="AlphaFoldDB" id="A0A2W7IB72"/>
<dbReference type="EMBL" id="QKYV01000001">
    <property type="protein sequence ID" value="PZW44156.1"/>
    <property type="molecule type" value="Genomic_DNA"/>
</dbReference>
<protein>
    <submittedName>
        <fullName evidence="5">Outer membrane receptor protein involved in Fe transport</fullName>
    </submittedName>
</protein>
<proteinExistence type="predicted"/>
<keyword evidence="5" id="KW-0675">Receptor</keyword>
<comment type="subcellular location">
    <subcellularLocation>
        <location evidence="1">Cell outer membrane</location>
    </subcellularLocation>
</comment>
<dbReference type="PANTHER" id="PTHR40980:SF4">
    <property type="entry name" value="TONB-DEPENDENT RECEPTOR-LIKE BETA-BARREL DOMAIN-CONTAINING PROTEIN"/>
    <property type="match status" value="1"/>
</dbReference>
<dbReference type="Pfam" id="PF14905">
    <property type="entry name" value="OMP_b-brl_3"/>
    <property type="match status" value="1"/>
</dbReference>
<accession>A0A2W7IB72</accession>
<dbReference type="Pfam" id="PF13715">
    <property type="entry name" value="CarbopepD_reg_2"/>
    <property type="match status" value="1"/>
</dbReference>
<evidence type="ECO:0000259" key="4">
    <source>
        <dbReference type="Pfam" id="PF14905"/>
    </source>
</evidence>
<dbReference type="SUPFAM" id="SSF49464">
    <property type="entry name" value="Carboxypeptidase regulatory domain-like"/>
    <property type="match status" value="1"/>
</dbReference>
<dbReference type="InterPro" id="IPR041700">
    <property type="entry name" value="OMP_b-brl_3"/>
</dbReference>
<dbReference type="Gene3D" id="2.40.170.20">
    <property type="entry name" value="TonB-dependent receptor, beta-barrel domain"/>
    <property type="match status" value="1"/>
</dbReference>
<evidence type="ECO:0000256" key="1">
    <source>
        <dbReference type="ARBA" id="ARBA00004442"/>
    </source>
</evidence>
<keyword evidence="2" id="KW-0472">Membrane</keyword>
<dbReference type="InterPro" id="IPR036942">
    <property type="entry name" value="Beta-barrel_TonB_sf"/>
</dbReference>
<feature type="domain" description="Outer membrane protein beta-barrel" evidence="4">
    <location>
        <begin position="373"/>
        <end position="781"/>
    </location>
</feature>
<dbReference type="InterPro" id="IPR008969">
    <property type="entry name" value="CarboxyPept-like_regulatory"/>
</dbReference>
<reference evidence="5 6" key="1">
    <citation type="submission" date="2018-06" db="EMBL/GenBank/DDBJ databases">
        <title>Genomic Encyclopedia of Archaeal and Bacterial Type Strains, Phase II (KMG-II): from individual species to whole genera.</title>
        <authorList>
            <person name="Goeker M."/>
        </authorList>
    </citation>
    <scope>NUCLEOTIDE SEQUENCE [LARGE SCALE GENOMIC DNA]</scope>
    <source>
        <strain evidence="5 6">DSM 15361</strain>
    </source>
</reference>
<dbReference type="Proteomes" id="UP000249542">
    <property type="component" value="Unassembled WGS sequence"/>
</dbReference>
<comment type="caution">
    <text evidence="5">The sequence shown here is derived from an EMBL/GenBank/DDBJ whole genome shotgun (WGS) entry which is preliminary data.</text>
</comment>
<dbReference type="GO" id="GO:0009279">
    <property type="term" value="C:cell outer membrane"/>
    <property type="evidence" value="ECO:0007669"/>
    <property type="project" value="UniProtKB-SubCell"/>
</dbReference>
<gene>
    <name evidence="5" type="ORF">LX95_00489</name>
</gene>